<gene>
    <name evidence="6" type="ordered locus">PAS_chr1-3_0109</name>
</gene>
<dbReference type="STRING" id="644223.C4QV96"/>
<comment type="similarity">
    <text evidence="1">Belongs to the short-chain dehydrogenases/reductases (SDR) family.</text>
</comment>
<dbReference type="OMA" id="NIEDPLW"/>
<feature type="region of interest" description="Disordered" evidence="3">
    <location>
        <begin position="362"/>
        <end position="424"/>
    </location>
</feature>
<dbReference type="SUPFAM" id="SSF51735">
    <property type="entry name" value="NAD(P)-binding Rossmann-fold domains"/>
    <property type="match status" value="1"/>
</dbReference>
<dbReference type="EMBL" id="FN392319">
    <property type="protein sequence ID" value="CAY67169.1"/>
    <property type="molecule type" value="Genomic_DNA"/>
</dbReference>
<dbReference type="AlphaFoldDB" id="C4QV96"/>
<dbReference type="GeneID" id="8197418"/>
<dbReference type="Pfam" id="PF00106">
    <property type="entry name" value="adh_short"/>
    <property type="match status" value="1"/>
</dbReference>
<dbReference type="RefSeq" id="XP_002489450.1">
    <property type="nucleotide sequence ID" value="XM_002489405.1"/>
</dbReference>
<proteinExistence type="inferred from homology"/>
<keyword evidence="4" id="KW-0472">Membrane</keyword>
<dbReference type="OrthoDB" id="191979at2759"/>
<evidence type="ECO:0000313" key="7">
    <source>
        <dbReference type="Proteomes" id="UP000000314"/>
    </source>
</evidence>
<feature type="domain" description="Ketoreductase" evidence="5">
    <location>
        <begin position="54"/>
        <end position="217"/>
    </location>
</feature>
<reference evidence="6 7" key="1">
    <citation type="journal article" date="2009" name="Nat. Biotechnol.">
        <title>Genome sequence of the recombinant protein production host Pichia pastoris.</title>
        <authorList>
            <person name="De Schutter K."/>
            <person name="Lin Y.C."/>
            <person name="Tiels P."/>
            <person name="Van Hecke A."/>
            <person name="Glinka S."/>
            <person name="Weber-Lehmann J."/>
            <person name="Rouze P."/>
            <person name="Van de Peer Y."/>
            <person name="Callewaert N."/>
        </authorList>
    </citation>
    <scope>NUCLEOTIDE SEQUENCE [LARGE SCALE GENOMIC DNA]</scope>
    <source>
        <strain evidence="7">GS115 / ATCC 20864</strain>
    </source>
</reference>
<evidence type="ECO:0000256" key="2">
    <source>
        <dbReference type="ARBA" id="ARBA00023002"/>
    </source>
</evidence>
<dbReference type="SMR" id="C4QV96"/>
<dbReference type="SMART" id="SM00822">
    <property type="entry name" value="PKS_KR"/>
    <property type="match status" value="1"/>
</dbReference>
<dbReference type="PANTHER" id="PTHR24320">
    <property type="entry name" value="RETINOL DEHYDROGENASE"/>
    <property type="match status" value="1"/>
</dbReference>
<dbReference type="Gene3D" id="3.40.50.720">
    <property type="entry name" value="NAD(P)-binding Rossmann-like Domain"/>
    <property type="match status" value="1"/>
</dbReference>
<keyword evidence="7" id="KW-1185">Reference proteome</keyword>
<evidence type="ECO:0000256" key="1">
    <source>
        <dbReference type="ARBA" id="ARBA00006484"/>
    </source>
</evidence>
<dbReference type="InParanoid" id="C4QV96"/>
<dbReference type="eggNOG" id="KOG1208">
    <property type="taxonomic scope" value="Eukaryota"/>
</dbReference>
<sequence length="441" mass="48842">MPIDIINTLVVKGTDGIPGWPIIKRYGLPFVALSLLKVYCGGKLNPWQRDVHGKVYILTGATAGVGSQLAEELAKGGAQLILLVKDPSSSWTVEFVDDLRERTGNPLVYAEQCDLADLHSVRKFATRWLDNTPPRRLDGIVGCAGEALPLGAARSTSSDGVERQVAVNYLGHFHLLALLSPSLRAQPADRDVRVVLTTCTTQAMGQVSLDDPLWLDSQYPSKRPWQVFGGAKLMLGCFAQEFQRRLDATPRGDKMPSKLRVNVVNPGFMRTASTARVLSFGSLWGLLLYLLLYPIWFILFKTPIQGAQSYLAALFAEHFIELPGGQFIQDCKIVKPARKELSDFTFQNKLYEKTEKLIDQLERQSAKQRVRSKPKSNSKSKPSKKSGTANVGPEKENDVFASALKATPPDLFPHQRADPAGNKYLDQLEKKLAEQSKKHST</sequence>
<evidence type="ECO:0000313" key="6">
    <source>
        <dbReference type="EMBL" id="CAY67169.1"/>
    </source>
</evidence>
<dbReference type="KEGG" id="ppa:PAS_chr1-3_0109"/>
<dbReference type="InterPro" id="IPR002347">
    <property type="entry name" value="SDR_fam"/>
</dbReference>
<evidence type="ECO:0000259" key="5">
    <source>
        <dbReference type="SMART" id="SM00822"/>
    </source>
</evidence>
<dbReference type="FunCoup" id="C4QV96">
    <property type="interactions" value="91"/>
</dbReference>
<dbReference type="InterPro" id="IPR036291">
    <property type="entry name" value="NAD(P)-bd_dom_sf"/>
</dbReference>
<feature type="compositionally biased region" description="Basic residues" evidence="3">
    <location>
        <begin position="366"/>
        <end position="384"/>
    </location>
</feature>
<name>C4QV96_KOMPG</name>
<accession>C4QV96</accession>
<keyword evidence="4" id="KW-1133">Transmembrane helix</keyword>
<dbReference type="GO" id="GO:0016491">
    <property type="term" value="F:oxidoreductase activity"/>
    <property type="evidence" value="ECO:0007669"/>
    <property type="project" value="UniProtKB-KW"/>
</dbReference>
<dbReference type="PRINTS" id="PR00081">
    <property type="entry name" value="GDHRDH"/>
</dbReference>
<dbReference type="HOGENOM" id="CLU_010194_44_1_1"/>
<dbReference type="PANTHER" id="PTHR24320:SF285">
    <property type="entry name" value="RETINOL DEHYDROGENASE 14"/>
    <property type="match status" value="1"/>
</dbReference>
<protein>
    <submittedName>
        <fullName evidence="6">Oxidoreductase</fullName>
    </submittedName>
</protein>
<organism evidence="6 7">
    <name type="scientific">Komagataella phaffii (strain GS115 / ATCC 20864)</name>
    <name type="common">Yeast</name>
    <name type="synonym">Pichia pastoris</name>
    <dbReference type="NCBI Taxonomy" id="644223"/>
    <lineage>
        <taxon>Eukaryota</taxon>
        <taxon>Fungi</taxon>
        <taxon>Dikarya</taxon>
        <taxon>Ascomycota</taxon>
        <taxon>Saccharomycotina</taxon>
        <taxon>Pichiomycetes</taxon>
        <taxon>Pichiales</taxon>
        <taxon>Pichiaceae</taxon>
        <taxon>Komagataella</taxon>
    </lineage>
</organism>
<keyword evidence="4" id="KW-0812">Transmembrane</keyword>
<keyword evidence="2" id="KW-0560">Oxidoreductase</keyword>
<evidence type="ECO:0000256" key="3">
    <source>
        <dbReference type="SAM" id="MobiDB-lite"/>
    </source>
</evidence>
<dbReference type="Proteomes" id="UP000000314">
    <property type="component" value="Chromosome 1"/>
</dbReference>
<feature type="transmembrane region" description="Helical" evidence="4">
    <location>
        <begin position="277"/>
        <end position="299"/>
    </location>
</feature>
<dbReference type="InterPro" id="IPR057326">
    <property type="entry name" value="KR_dom"/>
</dbReference>
<evidence type="ECO:0000256" key="4">
    <source>
        <dbReference type="SAM" id="Phobius"/>
    </source>
</evidence>